<reference evidence="2 3" key="1">
    <citation type="submission" date="2017-07" db="EMBL/GenBank/DDBJ databases">
        <title>Leptospira spp. isolated from tropical soils.</title>
        <authorList>
            <person name="Thibeaux R."/>
            <person name="Iraola G."/>
            <person name="Ferres I."/>
            <person name="Bierque E."/>
            <person name="Girault D."/>
            <person name="Soupe-Gilbert M.-E."/>
            <person name="Picardeau M."/>
            <person name="Goarant C."/>
        </authorList>
    </citation>
    <scope>NUCLEOTIDE SEQUENCE [LARGE SCALE GENOMIC DNA]</scope>
    <source>
        <strain evidence="2 3">JW2-C-B1</strain>
    </source>
</reference>
<evidence type="ECO:0000313" key="3">
    <source>
        <dbReference type="Proteomes" id="UP000231919"/>
    </source>
</evidence>
<feature type="transmembrane region" description="Helical" evidence="1">
    <location>
        <begin position="31"/>
        <end position="60"/>
    </location>
</feature>
<feature type="transmembrane region" description="Helical" evidence="1">
    <location>
        <begin position="72"/>
        <end position="92"/>
    </location>
</feature>
<keyword evidence="3" id="KW-1185">Reference proteome</keyword>
<feature type="transmembrane region" description="Helical" evidence="1">
    <location>
        <begin position="137"/>
        <end position="158"/>
    </location>
</feature>
<dbReference type="EMBL" id="NPDP01000026">
    <property type="protein sequence ID" value="PJZ29177.1"/>
    <property type="molecule type" value="Genomic_DNA"/>
</dbReference>
<accession>A0ABX4N6Z6</accession>
<keyword evidence="1" id="KW-1133">Transmembrane helix</keyword>
<proteinExistence type="predicted"/>
<gene>
    <name evidence="2" type="ORF">CH378_14225</name>
</gene>
<organism evidence="2 3">
    <name type="scientific">Leptospira kmetyi</name>
    <dbReference type="NCBI Taxonomy" id="408139"/>
    <lineage>
        <taxon>Bacteria</taxon>
        <taxon>Pseudomonadati</taxon>
        <taxon>Spirochaetota</taxon>
        <taxon>Spirochaetia</taxon>
        <taxon>Leptospirales</taxon>
        <taxon>Leptospiraceae</taxon>
        <taxon>Leptospira</taxon>
    </lineage>
</organism>
<evidence type="ECO:0000256" key="1">
    <source>
        <dbReference type="SAM" id="Phobius"/>
    </source>
</evidence>
<dbReference type="RefSeq" id="WP_100755852.1">
    <property type="nucleotide sequence ID" value="NZ_NPDP01000026.1"/>
</dbReference>
<keyword evidence="1" id="KW-0812">Transmembrane</keyword>
<name>A0ABX4N6Z6_9LEPT</name>
<comment type="caution">
    <text evidence="2">The sequence shown here is derived from an EMBL/GenBank/DDBJ whole genome shotgun (WGS) entry which is preliminary data.</text>
</comment>
<keyword evidence="1" id="KW-0472">Membrane</keyword>
<feature type="transmembrane region" description="Helical" evidence="1">
    <location>
        <begin position="178"/>
        <end position="198"/>
    </location>
</feature>
<sequence length="203" mass="22905">MMSLIEYNKYLFSKINNIGESEKLIKESCNAILLLALVQFLFLFLEGVTPGVIVEIVLNVMTGLLVRKYKTMFPSAIFLIVYTVALVISFASGKAFEVSQRLNTLLFVILITIGIVLVRAVYFRNNYFKIRYEIGKILIRIVFSVVLFVATGLILVLLSVFFGYEGPSAGQEFLATEYFFATLIFSLMILFGGLFPYYSSQNA</sequence>
<evidence type="ECO:0000313" key="2">
    <source>
        <dbReference type="EMBL" id="PJZ29177.1"/>
    </source>
</evidence>
<dbReference type="Proteomes" id="UP000231919">
    <property type="component" value="Unassembled WGS sequence"/>
</dbReference>
<feature type="transmembrane region" description="Helical" evidence="1">
    <location>
        <begin position="104"/>
        <end position="125"/>
    </location>
</feature>
<protein>
    <submittedName>
        <fullName evidence="2">Uncharacterized protein</fullName>
    </submittedName>
</protein>